<organism evidence="1 2">
    <name type="scientific">Oerskovia enterophila</name>
    <dbReference type="NCBI Taxonomy" id="43678"/>
    <lineage>
        <taxon>Bacteria</taxon>
        <taxon>Bacillati</taxon>
        <taxon>Actinomycetota</taxon>
        <taxon>Actinomycetes</taxon>
        <taxon>Micrococcales</taxon>
        <taxon>Cellulomonadaceae</taxon>
        <taxon>Oerskovia</taxon>
    </lineage>
</organism>
<dbReference type="EMBL" id="LRIE01000079">
    <property type="protein sequence ID" value="KZM34532.1"/>
    <property type="molecule type" value="Genomic_DNA"/>
</dbReference>
<dbReference type="AlphaFoldDB" id="A0A163QU35"/>
<evidence type="ECO:0000313" key="1">
    <source>
        <dbReference type="EMBL" id="KZM34532.1"/>
    </source>
</evidence>
<dbReference type="InterPro" id="IPR009061">
    <property type="entry name" value="DNA-bd_dom_put_sf"/>
</dbReference>
<reference evidence="1 2" key="1">
    <citation type="submission" date="2016-01" db="EMBL/GenBank/DDBJ databases">
        <title>Genome sequence of Oerskovia enterophila VJag, an agar and cellulose degrading bacterium.</title>
        <authorList>
            <person name="Poehlein A."/>
            <person name="Jag V."/>
            <person name="Bengelsdorf F."/>
            <person name="Duerre P."/>
            <person name="Daniel R."/>
        </authorList>
    </citation>
    <scope>NUCLEOTIDE SEQUENCE [LARGE SCALE GENOMIC DNA]</scope>
    <source>
        <strain evidence="1 2">VJag</strain>
    </source>
</reference>
<dbReference type="RefSeq" id="WP_068709256.1">
    <property type="nucleotide sequence ID" value="NZ_LRIE01000079.1"/>
</dbReference>
<protein>
    <submittedName>
        <fullName evidence="1">Uncharacterized protein</fullName>
    </submittedName>
</protein>
<name>A0A163QU35_9CELL</name>
<dbReference type="PATRIC" id="fig|43678.3.peg.2962"/>
<gene>
    <name evidence="1" type="ORF">OJAG_28310</name>
</gene>
<evidence type="ECO:0000313" key="2">
    <source>
        <dbReference type="Proteomes" id="UP000076447"/>
    </source>
</evidence>
<dbReference type="OrthoDB" id="4833183at2"/>
<dbReference type="STRING" id="43678.OJAG_28310"/>
<dbReference type="Proteomes" id="UP000076447">
    <property type="component" value="Unassembled WGS sequence"/>
</dbReference>
<dbReference type="SUPFAM" id="SSF46955">
    <property type="entry name" value="Putative DNA-binding domain"/>
    <property type="match status" value="1"/>
</dbReference>
<proteinExistence type="predicted"/>
<accession>A0A163QU35</accession>
<sequence>MIDVEPLYTTARELTQLLPRLAALVAAPSNADRPDGPTARPDVHRIPWNTPAATTFFDVHADVRTYENALTLLLHGRAKYRAGTDADTLDAISRLPVLIAHALDAGHGDHWDVIDAASALTRWPRLMRAALDEARPDEQPWTKAPGNLVCPHCEHRLELAPGWSDHPEDADLHCRPCTATTGAPVRWAPAQWTPLVPADIDEPLIDEHGVQLVTAREATTMFATSADLLHVWVHRGHIAPASRREHDGARLFRVSDIEARLVAAGRLRDARAAA</sequence>
<comment type="caution">
    <text evidence="1">The sequence shown here is derived from an EMBL/GenBank/DDBJ whole genome shotgun (WGS) entry which is preliminary data.</text>
</comment>